<comment type="catalytic activity">
    <reaction evidence="8">
        <text>L-seryl-[protein] + ATP = O-phospho-L-seryl-[protein] + ADP + H(+)</text>
        <dbReference type="Rhea" id="RHEA:17989"/>
        <dbReference type="Rhea" id="RHEA-COMP:9863"/>
        <dbReference type="Rhea" id="RHEA-COMP:11604"/>
        <dbReference type="ChEBI" id="CHEBI:15378"/>
        <dbReference type="ChEBI" id="CHEBI:29999"/>
        <dbReference type="ChEBI" id="CHEBI:30616"/>
        <dbReference type="ChEBI" id="CHEBI:83421"/>
        <dbReference type="ChEBI" id="CHEBI:456216"/>
        <dbReference type="EC" id="2.7.11.1"/>
    </reaction>
</comment>
<dbReference type="SUPFAM" id="SSF56112">
    <property type="entry name" value="Protein kinase-like (PK-like)"/>
    <property type="match status" value="1"/>
</dbReference>
<evidence type="ECO:0000259" key="9">
    <source>
        <dbReference type="PROSITE" id="PS50011"/>
    </source>
</evidence>
<evidence type="ECO:0000256" key="1">
    <source>
        <dbReference type="ARBA" id="ARBA00012513"/>
    </source>
</evidence>
<keyword evidence="5 10" id="KW-0418">Kinase</keyword>
<keyword evidence="4" id="KW-0547">Nucleotide-binding</keyword>
<dbReference type="PROSITE" id="PS00109">
    <property type="entry name" value="PROTEIN_KINASE_TYR"/>
    <property type="match status" value="1"/>
</dbReference>
<dbReference type="EMBL" id="JAFICZ010000001">
    <property type="protein sequence ID" value="MBP1299891.1"/>
    <property type="molecule type" value="Genomic_DNA"/>
</dbReference>
<evidence type="ECO:0000256" key="5">
    <source>
        <dbReference type="ARBA" id="ARBA00022777"/>
    </source>
</evidence>
<protein>
    <recommendedName>
        <fullName evidence="1">non-specific serine/threonine protein kinase</fullName>
        <ecNumber evidence="1">2.7.11.1</ecNumber>
    </recommendedName>
</protein>
<gene>
    <name evidence="10" type="ORF">JOH49_009644</name>
</gene>
<dbReference type="InterPro" id="IPR052239">
    <property type="entry name" value="Ser/Thr-specific_kinases"/>
</dbReference>
<dbReference type="EC" id="2.7.11.1" evidence="1"/>
<keyword evidence="2" id="KW-0723">Serine/threonine-protein kinase</keyword>
<evidence type="ECO:0000256" key="2">
    <source>
        <dbReference type="ARBA" id="ARBA00022527"/>
    </source>
</evidence>
<accession>A0A8I1YKU5</accession>
<sequence length="207" mass="22357">MATGRFRTGAGLAEGLGAGLAGTSPWEKQRALGGRWNSGDTLDQGGQTQVILVEDLMGQYQGPCALKRVFNAERHERFRDKVDAIKILSHPNIVPLLDHSALDAVPGDDAQQNLVMPRAKGGKVTKAVDRYRGRLDDVLTVAIQIARGLQAAPAACIIHRDVRPENILFPGEGHAIWVADSLCAVQRTEVDATSPPRQGRPMGKRDV</sequence>
<dbReference type="GO" id="GO:0004674">
    <property type="term" value="F:protein serine/threonine kinase activity"/>
    <property type="evidence" value="ECO:0007669"/>
    <property type="project" value="UniProtKB-KW"/>
</dbReference>
<dbReference type="InterPro" id="IPR000719">
    <property type="entry name" value="Prot_kinase_dom"/>
</dbReference>
<dbReference type="AlphaFoldDB" id="A0A8I1YKU5"/>
<dbReference type="Proteomes" id="UP000673383">
    <property type="component" value="Unassembled WGS sequence"/>
</dbReference>
<dbReference type="Gene3D" id="1.10.510.10">
    <property type="entry name" value="Transferase(Phosphotransferase) domain 1"/>
    <property type="match status" value="1"/>
</dbReference>
<comment type="catalytic activity">
    <reaction evidence="7">
        <text>L-threonyl-[protein] + ATP = O-phospho-L-threonyl-[protein] + ADP + H(+)</text>
        <dbReference type="Rhea" id="RHEA:46608"/>
        <dbReference type="Rhea" id="RHEA-COMP:11060"/>
        <dbReference type="Rhea" id="RHEA-COMP:11605"/>
        <dbReference type="ChEBI" id="CHEBI:15378"/>
        <dbReference type="ChEBI" id="CHEBI:30013"/>
        <dbReference type="ChEBI" id="CHEBI:30616"/>
        <dbReference type="ChEBI" id="CHEBI:61977"/>
        <dbReference type="ChEBI" id="CHEBI:456216"/>
        <dbReference type="EC" id="2.7.11.1"/>
    </reaction>
</comment>
<dbReference type="GO" id="GO:0005737">
    <property type="term" value="C:cytoplasm"/>
    <property type="evidence" value="ECO:0007669"/>
    <property type="project" value="TreeGrafter"/>
</dbReference>
<comment type="caution">
    <text evidence="10">The sequence shown here is derived from an EMBL/GenBank/DDBJ whole genome shotgun (WGS) entry which is preliminary data.</text>
</comment>
<keyword evidence="6" id="KW-0067">ATP-binding</keyword>
<evidence type="ECO:0000256" key="6">
    <source>
        <dbReference type="ARBA" id="ARBA00022840"/>
    </source>
</evidence>
<evidence type="ECO:0000256" key="4">
    <source>
        <dbReference type="ARBA" id="ARBA00022741"/>
    </source>
</evidence>
<dbReference type="PANTHER" id="PTHR45998:SF2">
    <property type="entry name" value="SERINE_THREONINE-PROTEIN KINASE 16"/>
    <property type="match status" value="1"/>
</dbReference>
<feature type="domain" description="Protein kinase" evidence="9">
    <location>
        <begin position="36"/>
        <end position="207"/>
    </location>
</feature>
<keyword evidence="3 10" id="KW-0808">Transferase</keyword>
<evidence type="ECO:0000256" key="3">
    <source>
        <dbReference type="ARBA" id="ARBA00022679"/>
    </source>
</evidence>
<evidence type="ECO:0000313" key="10">
    <source>
        <dbReference type="EMBL" id="MBP1299891.1"/>
    </source>
</evidence>
<dbReference type="GO" id="GO:0005524">
    <property type="term" value="F:ATP binding"/>
    <property type="evidence" value="ECO:0007669"/>
    <property type="project" value="UniProtKB-KW"/>
</dbReference>
<dbReference type="PROSITE" id="PS50011">
    <property type="entry name" value="PROTEIN_KINASE_DOM"/>
    <property type="match status" value="1"/>
</dbReference>
<dbReference type="InterPro" id="IPR011009">
    <property type="entry name" value="Kinase-like_dom_sf"/>
</dbReference>
<dbReference type="GeneID" id="92956999"/>
<name>A0A8I1YKU5_BRAEL</name>
<evidence type="ECO:0000256" key="7">
    <source>
        <dbReference type="ARBA" id="ARBA00047899"/>
    </source>
</evidence>
<reference evidence="10" key="1">
    <citation type="submission" date="2021-02" db="EMBL/GenBank/DDBJ databases">
        <title>Genomic Encyclopedia of Type Strains, Phase IV (KMG-V): Genome sequencing to study the core and pangenomes of soil and plant-associated prokaryotes.</title>
        <authorList>
            <person name="Whitman W."/>
        </authorList>
    </citation>
    <scope>NUCLEOTIDE SEQUENCE</scope>
    <source>
        <strain evidence="10">USDA 406</strain>
    </source>
</reference>
<dbReference type="RefSeq" id="WP_080586168.1">
    <property type="nucleotide sequence ID" value="NZ_BJNL01000050.1"/>
</dbReference>
<dbReference type="PANTHER" id="PTHR45998">
    <property type="entry name" value="SERINE/THREONINE-PROTEIN KINASE 16"/>
    <property type="match status" value="1"/>
</dbReference>
<dbReference type="Pfam" id="PF00069">
    <property type="entry name" value="Pkinase"/>
    <property type="match status" value="1"/>
</dbReference>
<evidence type="ECO:0000256" key="8">
    <source>
        <dbReference type="ARBA" id="ARBA00048679"/>
    </source>
</evidence>
<organism evidence="10 11">
    <name type="scientific">Bradyrhizobium elkanii</name>
    <dbReference type="NCBI Taxonomy" id="29448"/>
    <lineage>
        <taxon>Bacteria</taxon>
        <taxon>Pseudomonadati</taxon>
        <taxon>Pseudomonadota</taxon>
        <taxon>Alphaproteobacteria</taxon>
        <taxon>Hyphomicrobiales</taxon>
        <taxon>Nitrobacteraceae</taxon>
        <taxon>Bradyrhizobium</taxon>
    </lineage>
</organism>
<proteinExistence type="predicted"/>
<dbReference type="InterPro" id="IPR008266">
    <property type="entry name" value="Tyr_kinase_AS"/>
</dbReference>
<evidence type="ECO:0000313" key="11">
    <source>
        <dbReference type="Proteomes" id="UP000673383"/>
    </source>
</evidence>